<comment type="catalytic activity">
    <reaction evidence="6">
        <text>L-threonyl-[protein] + ATP = 3-O-(5'-adenylyl)-L-threonyl-[protein] + diphosphate</text>
        <dbReference type="Rhea" id="RHEA:54292"/>
        <dbReference type="Rhea" id="RHEA-COMP:11060"/>
        <dbReference type="Rhea" id="RHEA-COMP:13847"/>
        <dbReference type="ChEBI" id="CHEBI:30013"/>
        <dbReference type="ChEBI" id="CHEBI:30616"/>
        <dbReference type="ChEBI" id="CHEBI:33019"/>
        <dbReference type="ChEBI" id="CHEBI:138113"/>
        <dbReference type="EC" id="2.7.7.108"/>
    </reaction>
</comment>
<evidence type="ECO:0000259" key="8">
    <source>
        <dbReference type="PROSITE" id="PS51459"/>
    </source>
</evidence>
<evidence type="ECO:0000256" key="6">
    <source>
        <dbReference type="ARBA" id="ARBA00047939"/>
    </source>
</evidence>
<geneLocation type="plasmid" evidence="9">
    <name>pL15</name>
</geneLocation>
<dbReference type="PANTHER" id="PTHR39560">
    <property type="entry name" value="PROTEIN ADENYLYLTRANSFERASE FIC-RELATED"/>
    <property type="match status" value="1"/>
</dbReference>
<dbReference type="InterPro" id="IPR003812">
    <property type="entry name" value="Fido"/>
</dbReference>
<protein>
    <recommendedName>
        <fullName evidence="5">protein adenylyltransferase</fullName>
        <ecNumber evidence="5">2.7.7.108</ecNumber>
    </recommendedName>
</protein>
<evidence type="ECO:0000256" key="2">
    <source>
        <dbReference type="ARBA" id="ARBA00022695"/>
    </source>
</evidence>
<evidence type="ECO:0000313" key="9">
    <source>
        <dbReference type="EMBL" id="AEP14258.1"/>
    </source>
</evidence>
<keyword evidence="2" id="KW-0548">Nucleotidyltransferase</keyword>
<dbReference type="PANTHER" id="PTHR39560:SF1">
    <property type="entry name" value="PROTEIN ADENYLYLTRANSFERASE FIC-RELATED"/>
    <property type="match status" value="1"/>
</dbReference>
<accession>G5CIY1</accession>
<sequence>MEPPIDEAFLVAIRITELEQDPVRGAFDVAHLCEVHRRIFQDLPQYQPGQFRPPAPTHVKARVLESLGVRYYVPYAPRNRVDAGITRTLSIRNPRNAQGMSLAQFASYLAQFYGDLDYWHPFVEGNSRTLRTFTRQWACQAGFVLDWGLSKHTEAARDRLYIARDKEVLARAFPHLTEERAMMTEDLVEYEAYVMLHRFRSYASLETLMREWTTRAPDRSVSKTRTSEPERD</sequence>
<comment type="catalytic activity">
    <reaction evidence="7">
        <text>L-tyrosyl-[protein] + ATP = O-(5'-adenylyl)-L-tyrosyl-[protein] + diphosphate</text>
        <dbReference type="Rhea" id="RHEA:54288"/>
        <dbReference type="Rhea" id="RHEA-COMP:10136"/>
        <dbReference type="Rhea" id="RHEA-COMP:13846"/>
        <dbReference type="ChEBI" id="CHEBI:30616"/>
        <dbReference type="ChEBI" id="CHEBI:33019"/>
        <dbReference type="ChEBI" id="CHEBI:46858"/>
        <dbReference type="ChEBI" id="CHEBI:83624"/>
        <dbReference type="EC" id="2.7.7.108"/>
    </reaction>
</comment>
<reference evidence="9" key="1">
    <citation type="journal article" date="2011" name="Appl. Environ. Microbiol.">
        <title>Two Large, Related, Cryptic Plasmids from Geographically Distinct Isolates of Sulfobacillus thermotolerans.</title>
        <authorList>
            <person name="Deane S.M."/>
            <person name="Rawlings D.E."/>
        </authorList>
    </citation>
    <scope>NUCLEOTIDE SEQUENCE</scope>
    <source>
        <strain evidence="9">L15</strain>
        <plasmid evidence="9">pL15</plasmid>
    </source>
</reference>
<dbReference type="Pfam" id="PF02661">
    <property type="entry name" value="Fic"/>
    <property type="match status" value="1"/>
</dbReference>
<proteinExistence type="predicted"/>
<dbReference type="EMBL" id="JN119829">
    <property type="protein sequence ID" value="AEP14258.1"/>
    <property type="molecule type" value="Genomic_DNA"/>
</dbReference>
<dbReference type="SUPFAM" id="SSF140931">
    <property type="entry name" value="Fic-like"/>
    <property type="match status" value="1"/>
</dbReference>
<dbReference type="EC" id="2.7.7.108" evidence="5"/>
<organism evidence="9">
    <name type="scientific">Sulfobacillus thermotolerans</name>
    <dbReference type="NCBI Taxonomy" id="338644"/>
    <lineage>
        <taxon>Bacteria</taxon>
        <taxon>Bacillati</taxon>
        <taxon>Bacillota</taxon>
        <taxon>Clostridia</taxon>
        <taxon>Eubacteriales</taxon>
        <taxon>Clostridiales Family XVII. Incertae Sedis</taxon>
        <taxon>Sulfobacillus</taxon>
    </lineage>
</organism>
<evidence type="ECO:0000256" key="3">
    <source>
        <dbReference type="ARBA" id="ARBA00022741"/>
    </source>
</evidence>
<evidence type="ECO:0000256" key="7">
    <source>
        <dbReference type="ARBA" id="ARBA00048696"/>
    </source>
</evidence>
<dbReference type="AlphaFoldDB" id="G5CIY1"/>
<keyword evidence="4" id="KW-0067">ATP-binding</keyword>
<dbReference type="Gene3D" id="1.10.3290.10">
    <property type="entry name" value="Fido-like domain"/>
    <property type="match status" value="1"/>
</dbReference>
<dbReference type="GO" id="GO:0051302">
    <property type="term" value="P:regulation of cell division"/>
    <property type="evidence" value="ECO:0007669"/>
    <property type="project" value="TreeGrafter"/>
</dbReference>
<gene>
    <name evidence="9" type="primary">orfL10</name>
</gene>
<dbReference type="PROSITE" id="PS51459">
    <property type="entry name" value="FIDO"/>
    <property type="match status" value="1"/>
</dbReference>
<evidence type="ECO:0000256" key="5">
    <source>
        <dbReference type="ARBA" id="ARBA00034531"/>
    </source>
</evidence>
<dbReference type="InterPro" id="IPR036597">
    <property type="entry name" value="Fido-like_dom_sf"/>
</dbReference>
<keyword evidence="1" id="KW-0808">Transferase</keyword>
<dbReference type="GO" id="GO:0005524">
    <property type="term" value="F:ATP binding"/>
    <property type="evidence" value="ECO:0007669"/>
    <property type="project" value="UniProtKB-KW"/>
</dbReference>
<dbReference type="GO" id="GO:0070733">
    <property type="term" value="F:AMPylase activity"/>
    <property type="evidence" value="ECO:0007669"/>
    <property type="project" value="UniProtKB-EC"/>
</dbReference>
<evidence type="ECO:0000256" key="4">
    <source>
        <dbReference type="ARBA" id="ARBA00022840"/>
    </source>
</evidence>
<feature type="domain" description="Fido" evidence="8">
    <location>
        <begin position="27"/>
        <end position="193"/>
    </location>
</feature>
<keyword evidence="9" id="KW-0614">Plasmid</keyword>
<dbReference type="RefSeq" id="WP_031942625.1">
    <property type="nucleotide sequence ID" value="NC_025041.1"/>
</dbReference>
<evidence type="ECO:0000256" key="1">
    <source>
        <dbReference type="ARBA" id="ARBA00022679"/>
    </source>
</evidence>
<name>G5CIY1_9FIRM</name>
<keyword evidence="3" id="KW-0547">Nucleotide-binding</keyword>